<dbReference type="RefSeq" id="XP_031568542.1">
    <property type="nucleotide sequence ID" value="XM_031712682.1"/>
</dbReference>
<sequence length="332" mass="37869">MADYTKAPNSHRDPISNTGIPLPLQLWICNMVEFPFVIRQSVFNRIGLNQSYGEAMLLDFFLRSNGTLKIAVSHRCIFSKSQSIDKQSSGTKRQVNMDYGLLGHNHNILRIVRQDSITWTKCSSNNSSCPDIPEEQNKVDNILLPYCCKTALNQILMHTVDALNQIGTGYRVCFGTLLGAIRSKTIIPWTQDVDICLKSEHFTTQTFEKLKELLLPSNFSLAFLESMHRVVPLNAFVKHLSNHSLVTESDLFSEQALQFMQEMLPVPAPLWLRFTYADLYKYDKLFKNNAINVTIDGLEYCSGDKPHELLREWFGSKYMSTDENDRATSPTL</sequence>
<dbReference type="InterPro" id="IPR007074">
    <property type="entry name" value="LicD/FKTN/FKRP_NTP_transf"/>
</dbReference>
<feature type="domain" description="LicD/FKTN/FKRP nucleotidyltransferase" evidence="1">
    <location>
        <begin position="170"/>
        <end position="203"/>
    </location>
</feature>
<name>A0A6P8INY5_ACTTE</name>
<dbReference type="Pfam" id="PF04991">
    <property type="entry name" value="LicD"/>
    <property type="match status" value="1"/>
</dbReference>
<evidence type="ECO:0000313" key="3">
    <source>
        <dbReference type="RefSeq" id="XP_031568542.1"/>
    </source>
</evidence>
<evidence type="ECO:0000313" key="2">
    <source>
        <dbReference type="Proteomes" id="UP000515163"/>
    </source>
</evidence>
<dbReference type="OrthoDB" id="5958806at2759"/>
<dbReference type="GO" id="GO:0009100">
    <property type="term" value="P:glycoprotein metabolic process"/>
    <property type="evidence" value="ECO:0007669"/>
    <property type="project" value="UniProtKB-ARBA"/>
</dbReference>
<protein>
    <submittedName>
        <fullName evidence="3">Uncharacterized protein LOC116303184</fullName>
    </submittedName>
</protein>
<proteinExistence type="predicted"/>
<gene>
    <name evidence="3" type="primary">LOC116303184</name>
</gene>
<dbReference type="Proteomes" id="UP000515163">
    <property type="component" value="Unplaced"/>
</dbReference>
<reference evidence="3" key="1">
    <citation type="submission" date="2025-08" db="UniProtKB">
        <authorList>
            <consortium name="RefSeq"/>
        </authorList>
    </citation>
    <scope>IDENTIFICATION</scope>
    <source>
        <tissue evidence="3">Tentacle</tissue>
    </source>
</reference>
<accession>A0A6P8INY5</accession>
<dbReference type="KEGG" id="aten:116303184"/>
<dbReference type="AlphaFoldDB" id="A0A6P8INY5"/>
<dbReference type="PANTHER" id="PTHR13627:SF31">
    <property type="entry name" value="RIBITOL 5-PHOSPHATE TRANSFERASE FKRP"/>
    <property type="match status" value="1"/>
</dbReference>
<dbReference type="PANTHER" id="PTHR13627">
    <property type="entry name" value="FUKUTIN RELATED PROTEIN"/>
    <property type="match status" value="1"/>
</dbReference>
<dbReference type="GeneID" id="116303184"/>
<dbReference type="InterPro" id="IPR052613">
    <property type="entry name" value="LicD_transferase"/>
</dbReference>
<organism evidence="2 3">
    <name type="scientific">Actinia tenebrosa</name>
    <name type="common">Australian red waratah sea anemone</name>
    <dbReference type="NCBI Taxonomy" id="6105"/>
    <lineage>
        <taxon>Eukaryota</taxon>
        <taxon>Metazoa</taxon>
        <taxon>Cnidaria</taxon>
        <taxon>Anthozoa</taxon>
        <taxon>Hexacorallia</taxon>
        <taxon>Actiniaria</taxon>
        <taxon>Actiniidae</taxon>
        <taxon>Actinia</taxon>
    </lineage>
</organism>
<evidence type="ECO:0000259" key="1">
    <source>
        <dbReference type="Pfam" id="PF04991"/>
    </source>
</evidence>
<dbReference type="InParanoid" id="A0A6P8INY5"/>
<keyword evidence="2" id="KW-1185">Reference proteome</keyword>